<dbReference type="AlphaFoldDB" id="A0A4R1KRX0"/>
<keyword evidence="1" id="KW-0378">Hydrolase</keyword>
<dbReference type="OrthoDB" id="1436952at2"/>
<name>A0A4R1KRX0_9FLAO</name>
<sequence>MKTLFKSIILIFTFSFGYGQDIERVEINGRINVDIEDKEGITVYNQSSNKGTITDENGTFKILVAENDIIAFGALQFKDFTIRIDDRIIKSRQVSVRLVEEVNKLDEVIVLPYDLSGNLNVDVEAVRTYNVDMAEVYKGEEDFDDYKFSADNKTKIDDPLLDENRFRNGINFVNLFGLLVKKKNKPKTEIEKLEAKQSPIAKRYTPKFLETTFNIPLDLTESFLVYLEDRGYDKLLLELKNEMYLIEFLEKESQLFLLRQK</sequence>
<gene>
    <name evidence="1" type="ORF">DFQ05_1104</name>
</gene>
<dbReference type="EMBL" id="SMGI01000002">
    <property type="protein sequence ID" value="TCK67330.1"/>
    <property type="molecule type" value="Genomic_DNA"/>
</dbReference>
<dbReference type="GO" id="GO:0004180">
    <property type="term" value="F:carboxypeptidase activity"/>
    <property type="evidence" value="ECO:0007669"/>
    <property type="project" value="UniProtKB-KW"/>
</dbReference>
<keyword evidence="1" id="KW-0645">Protease</keyword>
<dbReference type="Pfam" id="PF13715">
    <property type="entry name" value="CarbopepD_reg_2"/>
    <property type="match status" value="1"/>
</dbReference>
<organism evidence="1 2">
    <name type="scientific">Winogradskyella wandonensis</name>
    <dbReference type="NCBI Taxonomy" id="1442586"/>
    <lineage>
        <taxon>Bacteria</taxon>
        <taxon>Pseudomonadati</taxon>
        <taxon>Bacteroidota</taxon>
        <taxon>Flavobacteriia</taxon>
        <taxon>Flavobacteriales</taxon>
        <taxon>Flavobacteriaceae</taxon>
        <taxon>Winogradskyella</taxon>
    </lineage>
</organism>
<dbReference type="Proteomes" id="UP000295714">
    <property type="component" value="Unassembled WGS sequence"/>
</dbReference>
<reference evidence="1 2" key="1">
    <citation type="journal article" date="2015" name="Stand. Genomic Sci.">
        <title>Genomic Encyclopedia of Bacterial and Archaeal Type Strains, Phase III: the genomes of soil and plant-associated and newly described type strains.</title>
        <authorList>
            <person name="Whitman W.B."/>
            <person name="Woyke T."/>
            <person name="Klenk H.P."/>
            <person name="Zhou Y."/>
            <person name="Lilburn T.G."/>
            <person name="Beck B.J."/>
            <person name="De Vos P."/>
            <person name="Vandamme P."/>
            <person name="Eisen J.A."/>
            <person name="Garrity G."/>
            <person name="Hugenholtz P."/>
            <person name="Kyrpides N.C."/>
        </authorList>
    </citation>
    <scope>NUCLEOTIDE SEQUENCE [LARGE SCALE GENOMIC DNA]</scope>
    <source>
        <strain evidence="1 2">CECT 8445</strain>
    </source>
</reference>
<keyword evidence="2" id="KW-1185">Reference proteome</keyword>
<dbReference type="RefSeq" id="WP_132704396.1">
    <property type="nucleotide sequence ID" value="NZ_SMGI01000002.1"/>
</dbReference>
<evidence type="ECO:0000313" key="2">
    <source>
        <dbReference type="Proteomes" id="UP000295714"/>
    </source>
</evidence>
<dbReference type="InterPro" id="IPR008969">
    <property type="entry name" value="CarboxyPept-like_regulatory"/>
</dbReference>
<keyword evidence="1" id="KW-0121">Carboxypeptidase</keyword>
<evidence type="ECO:0000313" key="1">
    <source>
        <dbReference type="EMBL" id="TCK67330.1"/>
    </source>
</evidence>
<dbReference type="SUPFAM" id="SSF49464">
    <property type="entry name" value="Carboxypeptidase regulatory domain-like"/>
    <property type="match status" value="1"/>
</dbReference>
<proteinExistence type="predicted"/>
<comment type="caution">
    <text evidence="1">The sequence shown here is derived from an EMBL/GenBank/DDBJ whole genome shotgun (WGS) entry which is preliminary data.</text>
</comment>
<accession>A0A4R1KRX0</accession>
<protein>
    <submittedName>
        <fullName evidence="1">Carboxypeptidase-like protein</fullName>
    </submittedName>
</protein>